<protein>
    <submittedName>
        <fullName evidence="2">Polyphosphate polymerase domain-containing protein</fullName>
    </submittedName>
</protein>
<evidence type="ECO:0000313" key="2">
    <source>
        <dbReference type="EMBL" id="TGY43490.1"/>
    </source>
</evidence>
<gene>
    <name evidence="2" type="ORF">E5347_01380</name>
</gene>
<dbReference type="GO" id="GO:0006799">
    <property type="term" value="P:polyphosphate biosynthetic process"/>
    <property type="evidence" value="ECO:0007669"/>
    <property type="project" value="UniProtKB-ARBA"/>
</dbReference>
<dbReference type="InterPro" id="IPR042267">
    <property type="entry name" value="VTC_sf"/>
</dbReference>
<reference evidence="2 3" key="1">
    <citation type="submission" date="2019-04" db="EMBL/GenBank/DDBJ databases">
        <title>Microbes associate with the intestines of laboratory mice.</title>
        <authorList>
            <person name="Navarre W."/>
            <person name="Wong E."/>
            <person name="Huang K."/>
            <person name="Tropini C."/>
            <person name="Ng K."/>
            <person name="Yu B."/>
        </authorList>
    </citation>
    <scope>NUCLEOTIDE SEQUENCE [LARGE SCALE GENOMIC DNA]</scope>
    <source>
        <strain evidence="2 3">NM50_B9-20</strain>
    </source>
</reference>
<dbReference type="InterPro" id="IPR018966">
    <property type="entry name" value="VTC_domain"/>
</dbReference>
<sequence>MAIKSFQRYEKKFILNETQYKKLLPILYEYMNEDKFCKNGENYNIYSIYYDTLDNQVIRHSINKPYYKEKLRLRSYKAPIGENDKVFLELKKKINGIVNKRRATLTLKEAYKFLEDRIRPKSLDFLNNQVLDEIEYYLNNNKVSPRVYISYSRKAFFGKNDKDFRITFDSNILGRRDNLSLQLGLYGENILPRDSYLMEVKILGAIPIWLSKTMSELEIYNTHFSKYGSEYVKYCLNNNYNSRRKNIC</sequence>
<evidence type="ECO:0000259" key="1">
    <source>
        <dbReference type="Pfam" id="PF09359"/>
    </source>
</evidence>
<organism evidence="2 3">
    <name type="scientific">Clostridium sartagoforme</name>
    <dbReference type="NCBI Taxonomy" id="84031"/>
    <lineage>
        <taxon>Bacteria</taxon>
        <taxon>Bacillati</taxon>
        <taxon>Bacillota</taxon>
        <taxon>Clostridia</taxon>
        <taxon>Eubacteriales</taxon>
        <taxon>Clostridiaceae</taxon>
        <taxon>Clostridium</taxon>
    </lineage>
</organism>
<evidence type="ECO:0000313" key="3">
    <source>
        <dbReference type="Proteomes" id="UP000306888"/>
    </source>
</evidence>
<dbReference type="EMBL" id="SRYR01000001">
    <property type="protein sequence ID" value="TGY43490.1"/>
    <property type="molecule type" value="Genomic_DNA"/>
</dbReference>
<keyword evidence="3" id="KW-1185">Reference proteome</keyword>
<dbReference type="Pfam" id="PF09359">
    <property type="entry name" value="VTC"/>
    <property type="match status" value="1"/>
</dbReference>
<dbReference type="CDD" id="cd07750">
    <property type="entry name" value="PolyPPase_VTC_like"/>
    <property type="match status" value="1"/>
</dbReference>
<comment type="caution">
    <text evidence="2">The sequence shown here is derived from an EMBL/GenBank/DDBJ whole genome shotgun (WGS) entry which is preliminary data.</text>
</comment>
<dbReference type="Gene3D" id="3.20.100.30">
    <property type="entry name" value="VTC, catalytic tunnel domain"/>
    <property type="match status" value="1"/>
</dbReference>
<accession>A0A4V3RLE9</accession>
<dbReference type="OrthoDB" id="185578at2"/>
<dbReference type="Proteomes" id="UP000306888">
    <property type="component" value="Unassembled WGS sequence"/>
</dbReference>
<feature type="domain" description="VTC" evidence="1">
    <location>
        <begin position="7"/>
        <end position="230"/>
    </location>
</feature>
<name>A0A4V3RLE9_9CLOT</name>
<proteinExistence type="predicted"/>
<dbReference type="AlphaFoldDB" id="A0A4V3RLE9"/>
<dbReference type="RefSeq" id="WP_136003826.1">
    <property type="nucleotide sequence ID" value="NZ_SRYR01000001.1"/>
</dbReference>